<dbReference type="Pfam" id="PF02518">
    <property type="entry name" value="HATPase_c"/>
    <property type="match status" value="1"/>
</dbReference>
<dbReference type="GO" id="GO:0000155">
    <property type="term" value="F:phosphorelay sensor kinase activity"/>
    <property type="evidence" value="ECO:0007669"/>
    <property type="project" value="InterPro"/>
</dbReference>
<dbReference type="Proteomes" id="UP000655366">
    <property type="component" value="Unassembled WGS sequence"/>
</dbReference>
<dbReference type="GO" id="GO:0030295">
    <property type="term" value="F:protein kinase activator activity"/>
    <property type="evidence" value="ECO:0007669"/>
    <property type="project" value="TreeGrafter"/>
</dbReference>
<dbReference type="AlphaFoldDB" id="A0A931CGW4"/>
<protein>
    <recommendedName>
        <fullName evidence="10">Sensor-like histidine kinase SenX3</fullName>
        <ecNumber evidence="3">2.7.13.3</ecNumber>
    </recommendedName>
</protein>
<dbReference type="EMBL" id="JADNYM010000003">
    <property type="protein sequence ID" value="MBG0738352.1"/>
    <property type="molecule type" value="Genomic_DNA"/>
</dbReference>
<dbReference type="FunFam" id="3.30.565.10:FF:000006">
    <property type="entry name" value="Sensor histidine kinase WalK"/>
    <property type="match status" value="1"/>
</dbReference>
<feature type="transmembrane region" description="Helical" evidence="11">
    <location>
        <begin position="31"/>
        <end position="50"/>
    </location>
</feature>
<sequence length="566" mass="60423">MSSMVRPSATEVPLATLLVGSGGRYSSLIRLLPLAITMFVTGAVFSAAYPQLLAEASFAAGYLVLLGSMVSSVLVPWHRLPRKAPLALPILGLLAIGLARVGSQSVLDVLGLMTVFPAIWLATSDKYRGVAVSTAGTAAIVVVPLLLAGTPFTSQQWARLALLPLVVAAVGLTVSVITGRLEAQTRGLRAATFRLKAALARAGEQKQLLQSILDAVEVGVVAVDADGNTLLTNNPGLAEEHMAAKRAQLRGAPRIEWEAMGEGTKIMYESDRRTPIPPERRPVARANRGEIYSNYLFWTEEHGRRLAYYATSRPVLDAEGRTTGFVIAFANISALMEATAAQNGFVASVSHELRTPLTSILGYTDLLRERLEDSAVNPGPELDIIERNAERLRTRVQDLMSAAESTLSMTPVQMDLTAVVHSAVESIAPAANTRSISIINEVSGPLVALADPDRIGQVLDNLFSNAVKYSEPETTVTVRCHKDAVAGQAVVEIQDQGVGIAEEDQDHVFTQFFRSETARNSNTKGFGLGLNVVKSIVERHGGSIRLLSSPGHGTTAVLRLPLGTSS</sequence>
<feature type="transmembrane region" description="Helical" evidence="11">
    <location>
        <begin position="160"/>
        <end position="179"/>
    </location>
</feature>
<organism evidence="13 14">
    <name type="scientific">Arthrobacter terrae</name>
    <dbReference type="NCBI Taxonomy" id="2935737"/>
    <lineage>
        <taxon>Bacteria</taxon>
        <taxon>Bacillati</taxon>
        <taxon>Actinomycetota</taxon>
        <taxon>Actinomycetes</taxon>
        <taxon>Micrococcales</taxon>
        <taxon>Micrococcaceae</taxon>
        <taxon>Arthrobacter</taxon>
    </lineage>
</organism>
<reference evidence="13 14" key="1">
    <citation type="submission" date="2020-11" db="EMBL/GenBank/DDBJ databases">
        <title>Arthrobacter antarcticus sp. nov., isolated from Antarctic Soil.</title>
        <authorList>
            <person name="Li J."/>
        </authorList>
    </citation>
    <scope>NUCLEOTIDE SEQUENCE [LARGE SCALE GENOMIC DNA]</scope>
    <source>
        <strain evidence="13 14">Z1-20</strain>
    </source>
</reference>
<keyword evidence="11" id="KW-1133">Transmembrane helix</keyword>
<dbReference type="InterPro" id="IPR004358">
    <property type="entry name" value="Sig_transdc_His_kin-like_C"/>
</dbReference>
<dbReference type="PROSITE" id="PS50109">
    <property type="entry name" value="HIS_KIN"/>
    <property type="match status" value="1"/>
</dbReference>
<evidence type="ECO:0000259" key="12">
    <source>
        <dbReference type="PROSITE" id="PS50109"/>
    </source>
</evidence>
<keyword evidence="5" id="KW-0808">Transferase</keyword>
<evidence type="ECO:0000256" key="10">
    <source>
        <dbReference type="ARBA" id="ARBA00039401"/>
    </source>
</evidence>
<dbReference type="PRINTS" id="PR00344">
    <property type="entry name" value="BCTRLSENSOR"/>
</dbReference>
<evidence type="ECO:0000256" key="8">
    <source>
        <dbReference type="ARBA" id="ARBA00022840"/>
    </source>
</evidence>
<dbReference type="GO" id="GO:0007234">
    <property type="term" value="P:osmosensory signaling via phosphorelay pathway"/>
    <property type="evidence" value="ECO:0007669"/>
    <property type="project" value="TreeGrafter"/>
</dbReference>
<dbReference type="GO" id="GO:0005524">
    <property type="term" value="F:ATP binding"/>
    <property type="evidence" value="ECO:0007669"/>
    <property type="project" value="UniProtKB-KW"/>
</dbReference>
<name>A0A931CGW4_9MICC</name>
<evidence type="ECO:0000256" key="2">
    <source>
        <dbReference type="ARBA" id="ARBA00004236"/>
    </source>
</evidence>
<keyword evidence="6" id="KW-0547">Nucleotide-binding</keyword>
<dbReference type="InterPro" id="IPR035965">
    <property type="entry name" value="PAS-like_dom_sf"/>
</dbReference>
<evidence type="ECO:0000256" key="7">
    <source>
        <dbReference type="ARBA" id="ARBA00022777"/>
    </source>
</evidence>
<feature type="domain" description="Histidine kinase" evidence="12">
    <location>
        <begin position="348"/>
        <end position="564"/>
    </location>
</feature>
<evidence type="ECO:0000256" key="11">
    <source>
        <dbReference type="SAM" id="Phobius"/>
    </source>
</evidence>
<proteinExistence type="predicted"/>
<keyword evidence="9" id="KW-0902">Two-component regulatory system</keyword>
<comment type="subcellular location">
    <subcellularLocation>
        <location evidence="2">Cell membrane</location>
    </subcellularLocation>
</comment>
<dbReference type="EC" id="2.7.13.3" evidence="3"/>
<dbReference type="SMART" id="SM00387">
    <property type="entry name" value="HATPase_c"/>
    <property type="match status" value="1"/>
</dbReference>
<feature type="transmembrane region" description="Helical" evidence="11">
    <location>
        <begin position="127"/>
        <end position="148"/>
    </location>
</feature>
<evidence type="ECO:0000256" key="3">
    <source>
        <dbReference type="ARBA" id="ARBA00012438"/>
    </source>
</evidence>
<keyword evidence="11" id="KW-0812">Transmembrane</keyword>
<feature type="transmembrane region" description="Helical" evidence="11">
    <location>
        <begin position="87"/>
        <end position="107"/>
    </location>
</feature>
<dbReference type="PANTHER" id="PTHR42878">
    <property type="entry name" value="TWO-COMPONENT HISTIDINE KINASE"/>
    <property type="match status" value="1"/>
</dbReference>
<keyword evidence="4" id="KW-0597">Phosphoprotein</keyword>
<dbReference type="Gene3D" id="1.10.287.130">
    <property type="match status" value="1"/>
</dbReference>
<dbReference type="InterPro" id="IPR003661">
    <property type="entry name" value="HisK_dim/P_dom"/>
</dbReference>
<dbReference type="GO" id="GO:0000156">
    <property type="term" value="F:phosphorelay response regulator activity"/>
    <property type="evidence" value="ECO:0007669"/>
    <property type="project" value="TreeGrafter"/>
</dbReference>
<keyword evidence="11" id="KW-0472">Membrane</keyword>
<evidence type="ECO:0000313" key="13">
    <source>
        <dbReference type="EMBL" id="MBG0738352.1"/>
    </source>
</evidence>
<dbReference type="RefSeq" id="WP_196395297.1">
    <property type="nucleotide sequence ID" value="NZ_JADNYM010000003.1"/>
</dbReference>
<dbReference type="CDD" id="cd00075">
    <property type="entry name" value="HATPase"/>
    <property type="match status" value="1"/>
</dbReference>
<dbReference type="GO" id="GO:0005886">
    <property type="term" value="C:plasma membrane"/>
    <property type="evidence" value="ECO:0007669"/>
    <property type="project" value="UniProtKB-SubCell"/>
</dbReference>
<dbReference type="SUPFAM" id="SSF47384">
    <property type="entry name" value="Homodimeric domain of signal transducing histidine kinase"/>
    <property type="match status" value="1"/>
</dbReference>
<dbReference type="SMART" id="SM00388">
    <property type="entry name" value="HisKA"/>
    <property type="match status" value="1"/>
</dbReference>
<dbReference type="PANTHER" id="PTHR42878:SF7">
    <property type="entry name" value="SENSOR HISTIDINE KINASE GLRK"/>
    <property type="match status" value="1"/>
</dbReference>
<keyword evidence="7 13" id="KW-0418">Kinase</keyword>
<evidence type="ECO:0000313" key="14">
    <source>
        <dbReference type="Proteomes" id="UP000655366"/>
    </source>
</evidence>
<evidence type="ECO:0000256" key="1">
    <source>
        <dbReference type="ARBA" id="ARBA00000085"/>
    </source>
</evidence>
<comment type="catalytic activity">
    <reaction evidence="1">
        <text>ATP + protein L-histidine = ADP + protein N-phospho-L-histidine.</text>
        <dbReference type="EC" id="2.7.13.3"/>
    </reaction>
</comment>
<evidence type="ECO:0000256" key="5">
    <source>
        <dbReference type="ARBA" id="ARBA00022679"/>
    </source>
</evidence>
<dbReference type="InterPro" id="IPR050351">
    <property type="entry name" value="BphY/WalK/GraS-like"/>
</dbReference>
<accession>A0A931CGW4</accession>
<feature type="transmembrane region" description="Helical" evidence="11">
    <location>
        <begin position="56"/>
        <end position="75"/>
    </location>
</feature>
<comment type="caution">
    <text evidence="13">The sequence shown here is derived from an EMBL/GenBank/DDBJ whole genome shotgun (WGS) entry which is preliminary data.</text>
</comment>
<dbReference type="Pfam" id="PF00512">
    <property type="entry name" value="HisKA"/>
    <property type="match status" value="1"/>
</dbReference>
<dbReference type="Gene3D" id="3.30.450.20">
    <property type="entry name" value="PAS domain"/>
    <property type="match status" value="1"/>
</dbReference>
<dbReference type="InterPro" id="IPR003594">
    <property type="entry name" value="HATPase_dom"/>
</dbReference>
<dbReference type="InterPro" id="IPR005467">
    <property type="entry name" value="His_kinase_dom"/>
</dbReference>
<gene>
    <name evidence="13" type="ORF">IV500_02760</name>
</gene>
<dbReference type="InterPro" id="IPR036890">
    <property type="entry name" value="HATPase_C_sf"/>
</dbReference>
<dbReference type="InterPro" id="IPR036097">
    <property type="entry name" value="HisK_dim/P_sf"/>
</dbReference>
<evidence type="ECO:0000256" key="6">
    <source>
        <dbReference type="ARBA" id="ARBA00022741"/>
    </source>
</evidence>
<evidence type="ECO:0000256" key="4">
    <source>
        <dbReference type="ARBA" id="ARBA00022553"/>
    </source>
</evidence>
<dbReference type="Gene3D" id="3.30.565.10">
    <property type="entry name" value="Histidine kinase-like ATPase, C-terminal domain"/>
    <property type="match status" value="1"/>
</dbReference>
<evidence type="ECO:0000256" key="9">
    <source>
        <dbReference type="ARBA" id="ARBA00023012"/>
    </source>
</evidence>
<dbReference type="SUPFAM" id="SSF55874">
    <property type="entry name" value="ATPase domain of HSP90 chaperone/DNA topoisomerase II/histidine kinase"/>
    <property type="match status" value="1"/>
</dbReference>
<dbReference type="CDD" id="cd00082">
    <property type="entry name" value="HisKA"/>
    <property type="match status" value="1"/>
</dbReference>
<keyword evidence="14" id="KW-1185">Reference proteome</keyword>
<keyword evidence="8" id="KW-0067">ATP-binding</keyword>
<dbReference type="SUPFAM" id="SSF55785">
    <property type="entry name" value="PYP-like sensor domain (PAS domain)"/>
    <property type="match status" value="1"/>
</dbReference>